<dbReference type="CDD" id="cd03801">
    <property type="entry name" value="GT4_PimA-like"/>
    <property type="match status" value="1"/>
</dbReference>
<evidence type="ECO:0000259" key="1">
    <source>
        <dbReference type="Pfam" id="PF00534"/>
    </source>
</evidence>
<protein>
    <submittedName>
        <fullName evidence="2">Glycosyltransferase family 1 protein</fullName>
    </submittedName>
</protein>
<reference evidence="2 3" key="1">
    <citation type="journal article" date="2017" name="ISME J.">
        <title>Energy and carbon metabolisms in a deep terrestrial subsurface fluid microbial community.</title>
        <authorList>
            <person name="Momper L."/>
            <person name="Jungbluth S.P."/>
            <person name="Lee M.D."/>
            <person name="Amend J.P."/>
        </authorList>
    </citation>
    <scope>NUCLEOTIDE SEQUENCE [LARGE SCALE GENOMIC DNA]</scope>
    <source>
        <strain evidence="2">SURF_29</strain>
    </source>
</reference>
<dbReference type="AlphaFoldDB" id="A0A419DGB3"/>
<dbReference type="Proteomes" id="UP000285655">
    <property type="component" value="Unassembled WGS sequence"/>
</dbReference>
<dbReference type="Gene3D" id="3.40.50.2000">
    <property type="entry name" value="Glycogen Phosphorylase B"/>
    <property type="match status" value="2"/>
</dbReference>
<evidence type="ECO:0000313" key="2">
    <source>
        <dbReference type="EMBL" id="RJO62164.1"/>
    </source>
</evidence>
<name>A0A419DGB3_9BACT</name>
<dbReference type="InterPro" id="IPR001296">
    <property type="entry name" value="Glyco_trans_1"/>
</dbReference>
<dbReference type="InterPro" id="IPR050194">
    <property type="entry name" value="Glycosyltransferase_grp1"/>
</dbReference>
<gene>
    <name evidence="2" type="ORF">C4544_00645</name>
</gene>
<dbReference type="Pfam" id="PF00534">
    <property type="entry name" value="Glycos_transf_1"/>
    <property type="match status" value="1"/>
</dbReference>
<organism evidence="2 3">
    <name type="scientific">candidate division WS5 bacterium</name>
    <dbReference type="NCBI Taxonomy" id="2093353"/>
    <lineage>
        <taxon>Bacteria</taxon>
        <taxon>candidate division WS5</taxon>
    </lineage>
</organism>
<dbReference type="PANTHER" id="PTHR45947:SF13">
    <property type="entry name" value="TRANSFERASE"/>
    <property type="match status" value="1"/>
</dbReference>
<feature type="domain" description="Glycosyl transferase family 1" evidence="1">
    <location>
        <begin position="235"/>
        <end position="388"/>
    </location>
</feature>
<dbReference type="SUPFAM" id="SSF53756">
    <property type="entry name" value="UDP-Glycosyltransferase/glycogen phosphorylase"/>
    <property type="match status" value="1"/>
</dbReference>
<accession>A0A419DGB3</accession>
<dbReference type="PANTHER" id="PTHR45947">
    <property type="entry name" value="SULFOQUINOVOSYL TRANSFERASE SQD2"/>
    <property type="match status" value="1"/>
</dbReference>
<evidence type="ECO:0000313" key="3">
    <source>
        <dbReference type="Proteomes" id="UP000285655"/>
    </source>
</evidence>
<keyword evidence="2" id="KW-0808">Transferase</keyword>
<proteinExistence type="predicted"/>
<dbReference type="GO" id="GO:0016757">
    <property type="term" value="F:glycosyltransferase activity"/>
    <property type="evidence" value="ECO:0007669"/>
    <property type="project" value="InterPro"/>
</dbReference>
<dbReference type="EMBL" id="QZJW01000003">
    <property type="protein sequence ID" value="RJO62164.1"/>
    <property type="molecule type" value="Genomic_DNA"/>
</dbReference>
<comment type="caution">
    <text evidence="2">The sequence shown here is derived from an EMBL/GenBank/DDBJ whole genome shotgun (WGS) entry which is preliminary data.</text>
</comment>
<sequence length="416" mass="47935">MRIIFASTFYYRRGGLEAYLFKVKELLEQHGHEVIPFSTNHYKNDQSNYAEYFCTYYDLSQKGVSQHTLSSKVQAVMNMFFNAEAYRNIKNLCTDIKPDIVQGFGVARSLSYSIFKAAKSINIPTVMRLSDYSLLCPNILAMDGWGEICSDFACSRQNLLKILRRKCIHNSMAATLIGELEFMFNTITKTYKKHVDYFIAPSRFLQRAFIKYFNLAPERIIYLPIFFDCTNIQSSETDEGYFLYAGRMSREKGVMTLLRAAGKGNRPSLILAGMGPKEKEFREYADKHNLNVRFVGFQGFKDLQSLIKNCRAVIVPSECYENSPNIVLEAYAYGKPVIGSYIGGIPEIVLERETGLTFQAGNENDLNEKIEYLYKHKDIARAMGENARVFLEKEWNAEKHYHRLMEFYKIAKGHDV</sequence>